<accession>L0DSA3</accession>
<proteinExistence type="predicted"/>
<dbReference type="SUPFAM" id="SSF47175">
    <property type="entry name" value="Cytochromes"/>
    <property type="match status" value="1"/>
</dbReference>
<evidence type="ECO:0000313" key="1">
    <source>
        <dbReference type="EMBL" id="AGA32489.1"/>
    </source>
</evidence>
<name>L0DSA3_THIND</name>
<gene>
    <name evidence="1" type="ordered locus">TVNIR_0799</name>
</gene>
<dbReference type="Gene3D" id="1.20.120.10">
    <property type="entry name" value="Cytochrome c/b562"/>
    <property type="match status" value="1"/>
</dbReference>
<protein>
    <recommendedName>
        <fullName evidence="3">Cytochrome c</fullName>
    </recommendedName>
</protein>
<reference evidence="1" key="1">
    <citation type="submission" date="2015-12" db="EMBL/GenBank/DDBJ databases">
        <authorList>
            <person name="Tikhonova T.V."/>
            <person name="Pavlov A.R."/>
            <person name="Beletsky A.V."/>
            <person name="Mardanov A.V."/>
            <person name="Sorokin D.Y."/>
            <person name="Ravin N.V."/>
            <person name="Popov V.O."/>
        </authorList>
    </citation>
    <scope>NUCLEOTIDE SEQUENCE</scope>
    <source>
        <strain evidence="1">DSM 14787</strain>
    </source>
</reference>
<dbReference type="GO" id="GO:0009055">
    <property type="term" value="F:electron transfer activity"/>
    <property type="evidence" value="ECO:0007669"/>
    <property type="project" value="InterPro"/>
</dbReference>
<dbReference type="Proteomes" id="UP000010809">
    <property type="component" value="Chromosome"/>
</dbReference>
<dbReference type="GO" id="GO:0005506">
    <property type="term" value="F:iron ion binding"/>
    <property type="evidence" value="ECO:0007669"/>
    <property type="project" value="InterPro"/>
</dbReference>
<dbReference type="KEGG" id="tni:TVNIR_0799"/>
<evidence type="ECO:0000313" key="2">
    <source>
        <dbReference type="Proteomes" id="UP000010809"/>
    </source>
</evidence>
<dbReference type="PROSITE" id="PS51009">
    <property type="entry name" value="CYTCII"/>
    <property type="match status" value="1"/>
</dbReference>
<dbReference type="Pfam" id="PF01322">
    <property type="entry name" value="Cytochrom_C_2"/>
    <property type="match status" value="1"/>
</dbReference>
<dbReference type="HOGENOM" id="CLU_140302_1_0_6"/>
<dbReference type="eggNOG" id="COG3909">
    <property type="taxonomic scope" value="Bacteria"/>
</dbReference>
<organism evidence="1 2">
    <name type="scientific">Thioalkalivibrio nitratireducens (strain DSM 14787 / UNIQEM 213 / ALEN2)</name>
    <dbReference type="NCBI Taxonomy" id="1255043"/>
    <lineage>
        <taxon>Bacteria</taxon>
        <taxon>Pseudomonadati</taxon>
        <taxon>Pseudomonadota</taxon>
        <taxon>Gammaproteobacteria</taxon>
        <taxon>Chromatiales</taxon>
        <taxon>Ectothiorhodospiraceae</taxon>
        <taxon>Thioalkalivibrio</taxon>
    </lineage>
</organism>
<sequence length="108" mass="12025">MNRVQSALFVEDFATIVDAADAIVDHPRPSPDERRRILAAVEPHIDEFRSLDQQVHEAAENLADAASDRDLEMTIRYHGRLVAACIACHSAFREDVVGTLSSEDVPDR</sequence>
<dbReference type="InterPro" id="IPR010980">
    <property type="entry name" value="Cyt_c/b562"/>
</dbReference>
<dbReference type="GO" id="GO:0022900">
    <property type="term" value="P:electron transport chain"/>
    <property type="evidence" value="ECO:0007669"/>
    <property type="project" value="InterPro"/>
</dbReference>
<dbReference type="STRING" id="1255043.TVNIR_0799"/>
<dbReference type="PATRIC" id="fig|1255043.3.peg.805"/>
<keyword evidence="2" id="KW-1185">Reference proteome</keyword>
<evidence type="ECO:0008006" key="3">
    <source>
        <dbReference type="Google" id="ProtNLM"/>
    </source>
</evidence>
<dbReference type="EMBL" id="CP003989">
    <property type="protein sequence ID" value="AGA32489.1"/>
    <property type="molecule type" value="Genomic_DNA"/>
</dbReference>
<dbReference type="InterPro" id="IPR002321">
    <property type="entry name" value="Cyt_c_II"/>
</dbReference>
<dbReference type="GO" id="GO:0020037">
    <property type="term" value="F:heme binding"/>
    <property type="evidence" value="ECO:0007669"/>
    <property type="project" value="InterPro"/>
</dbReference>
<dbReference type="AlphaFoldDB" id="L0DSA3"/>